<sequence>MTLGPPAQAAGWIAALKNTPAESFDDEDLQMFLAAGVKALNAEGTPEVVNWSNPATGAAGRFKELRRTETKDGRTCKRLQIWVSMKKWGEKSSVWMACKSEQGRWGLAAAK</sequence>
<evidence type="ECO:0000313" key="3">
    <source>
        <dbReference type="Proteomes" id="UP000197468"/>
    </source>
</evidence>
<dbReference type="AlphaFoldDB" id="A0A246JLG6"/>
<accession>A0A246JLG6</accession>
<evidence type="ECO:0000259" key="1">
    <source>
        <dbReference type="Pfam" id="PF16998"/>
    </source>
</evidence>
<organism evidence="2 3">
    <name type="scientific">Roseateles aquatilis</name>
    <dbReference type="NCBI Taxonomy" id="431061"/>
    <lineage>
        <taxon>Bacteria</taxon>
        <taxon>Pseudomonadati</taxon>
        <taxon>Pseudomonadota</taxon>
        <taxon>Betaproteobacteria</taxon>
        <taxon>Burkholderiales</taxon>
        <taxon>Sphaerotilaceae</taxon>
        <taxon>Roseateles</taxon>
    </lineage>
</organism>
<dbReference type="EMBL" id="NIOF01000001">
    <property type="protein sequence ID" value="OWQ93486.1"/>
    <property type="molecule type" value="Genomic_DNA"/>
</dbReference>
<gene>
    <name evidence="2" type="ORF">CDN99_03170</name>
</gene>
<keyword evidence="3" id="KW-1185">Reference proteome</keyword>
<dbReference type="InterPro" id="IPR032635">
    <property type="entry name" value="Anti_2"/>
</dbReference>
<name>A0A246JLG6_9BURK</name>
<dbReference type="Proteomes" id="UP000197468">
    <property type="component" value="Unassembled WGS sequence"/>
</dbReference>
<feature type="domain" description="Surface antigen" evidence="1">
    <location>
        <begin position="25"/>
        <end position="109"/>
    </location>
</feature>
<reference evidence="2 3" key="1">
    <citation type="journal article" date="2008" name="Int. J. Syst. Evol. Microbiol.">
        <title>Description of Roseateles aquatilis sp. nov. and Roseateles terrae sp. nov., in the class Betaproteobacteria, and emended description of the genus Roseateles.</title>
        <authorList>
            <person name="Gomila M."/>
            <person name="Bowien B."/>
            <person name="Falsen E."/>
            <person name="Moore E.R."/>
            <person name="Lalucat J."/>
        </authorList>
    </citation>
    <scope>NUCLEOTIDE SEQUENCE [LARGE SCALE GENOMIC DNA]</scope>
    <source>
        <strain evidence="2 3">CCUG 48205</strain>
    </source>
</reference>
<proteinExistence type="predicted"/>
<protein>
    <recommendedName>
        <fullName evidence="1">Surface antigen domain-containing protein</fullName>
    </recommendedName>
</protein>
<dbReference type="Pfam" id="PF16998">
    <property type="entry name" value="17kDa_Anti_2"/>
    <property type="match status" value="1"/>
</dbReference>
<evidence type="ECO:0000313" key="2">
    <source>
        <dbReference type="EMBL" id="OWQ93486.1"/>
    </source>
</evidence>
<comment type="caution">
    <text evidence="2">The sequence shown here is derived from an EMBL/GenBank/DDBJ whole genome shotgun (WGS) entry which is preliminary data.</text>
</comment>